<dbReference type="Gene3D" id="3.40.50.150">
    <property type="entry name" value="Vaccinia Virus protein VP39"/>
    <property type="match status" value="1"/>
</dbReference>
<feature type="region of interest" description="Disordered" evidence="1">
    <location>
        <begin position="42"/>
        <end position="65"/>
    </location>
</feature>
<feature type="compositionally biased region" description="Basic and acidic residues" evidence="1">
    <location>
        <begin position="555"/>
        <end position="586"/>
    </location>
</feature>
<dbReference type="InParanoid" id="A0A4Q1BMI3"/>
<name>A0A4Q1BMI3_TREME</name>
<dbReference type="SUPFAM" id="SSF53335">
    <property type="entry name" value="S-adenosyl-L-methionine-dependent methyltransferases"/>
    <property type="match status" value="1"/>
</dbReference>
<gene>
    <name evidence="2" type="ORF">M231_03665</name>
</gene>
<proteinExistence type="predicted"/>
<accession>A0A4Q1BMI3</accession>
<dbReference type="PANTHER" id="PTHR14614:SF162">
    <property type="entry name" value="EXPRESSED PROTEIN"/>
    <property type="match status" value="1"/>
</dbReference>
<dbReference type="STRING" id="5217.A0A4Q1BMI3"/>
<organism evidence="2 3">
    <name type="scientific">Tremella mesenterica</name>
    <name type="common">Jelly fungus</name>
    <dbReference type="NCBI Taxonomy" id="5217"/>
    <lineage>
        <taxon>Eukaryota</taxon>
        <taxon>Fungi</taxon>
        <taxon>Dikarya</taxon>
        <taxon>Basidiomycota</taxon>
        <taxon>Agaricomycotina</taxon>
        <taxon>Tremellomycetes</taxon>
        <taxon>Tremellales</taxon>
        <taxon>Tremellaceae</taxon>
        <taxon>Tremella</taxon>
    </lineage>
</organism>
<dbReference type="GO" id="GO:0005737">
    <property type="term" value="C:cytoplasm"/>
    <property type="evidence" value="ECO:0007669"/>
    <property type="project" value="TreeGrafter"/>
</dbReference>
<sequence length="616" mass="69716">MVISAANTKHLDILYHLLPQDDKVILELQQISIQKEGGVVRNEHERNYQQTSRNTSDSTKAKEPCTQFSRGNLVTDVIHAVECDEGPTTGKRYLNGGHGGSLNPIDQKLYHEEELGMKGLNLPLRSRVKLPVSVAEGAIRTTGYVGRGTGTTGTTLWPSSQVLAAYLVFLSTEERKKRMVGRKTLPHASITSIKDGNQKSMMRSFPGHHKQGNRKLVESFNSTRTDVDRIVAPTDENSMTIDANGDPNVNFLEGCIIYESSEKIMVNVKSSGTTQKMIGDRPLVIELGAGTGYLSLVLSSLNYEVVSTDHPSVLSLLRSNIHRNLPILSRAGYDPHIVIHPLDWEEVIRSGRLPEKLFDKEERERPTLVVMSDTVYSTDLIIPLLETIRLICLSPESHEVSLVERSPCEDAINEKQSLIDEELNISQERSFIDQELHMREMKHSASNDERQRNRDVTGKFEKMKLKKGPTVIIALERRDPMLVDSFLRQAKEIGLELRKVGRRKMIRALRLWGIGEGLKDEKKGIKKDEIQMGANGLWGENENFGNKRNKMKAKPVSDGRWHGNSYDGKEKKDTVWGKDRSERMDDSFGDMDQETEEEEEEGTEWDDVEIYTGRWR</sequence>
<protein>
    <submittedName>
        <fullName evidence="2">Uncharacterized protein</fullName>
    </submittedName>
</protein>
<dbReference type="AlphaFoldDB" id="A0A4Q1BMI3"/>
<evidence type="ECO:0000313" key="2">
    <source>
        <dbReference type="EMBL" id="RXK39041.1"/>
    </source>
</evidence>
<feature type="region of interest" description="Disordered" evidence="1">
    <location>
        <begin position="541"/>
        <end position="616"/>
    </location>
</feature>
<dbReference type="InterPro" id="IPR019410">
    <property type="entry name" value="Methyltransf_16"/>
</dbReference>
<dbReference type="VEuPathDB" id="FungiDB:TREMEDRAFT_63306"/>
<comment type="caution">
    <text evidence="2">The sequence shown here is derived from an EMBL/GenBank/DDBJ whole genome shotgun (WGS) entry which is preliminary data.</text>
</comment>
<reference evidence="2 3" key="1">
    <citation type="submission" date="2016-06" db="EMBL/GenBank/DDBJ databases">
        <title>Evolution of pathogenesis and genome organization in the Tremellales.</title>
        <authorList>
            <person name="Cuomo C."/>
            <person name="Litvintseva A."/>
            <person name="Heitman J."/>
            <person name="Chen Y."/>
            <person name="Sun S."/>
            <person name="Springer D."/>
            <person name="Dromer F."/>
            <person name="Young S."/>
            <person name="Zeng Q."/>
            <person name="Chapman S."/>
            <person name="Gujja S."/>
            <person name="Saif S."/>
            <person name="Birren B."/>
        </authorList>
    </citation>
    <scope>NUCLEOTIDE SEQUENCE [LARGE SCALE GENOMIC DNA]</scope>
    <source>
        <strain evidence="2 3">ATCC 28783</strain>
    </source>
</reference>
<dbReference type="Pfam" id="PF10294">
    <property type="entry name" value="Methyltransf_16"/>
    <property type="match status" value="1"/>
</dbReference>
<dbReference type="InterPro" id="IPR029063">
    <property type="entry name" value="SAM-dependent_MTases_sf"/>
</dbReference>
<dbReference type="Proteomes" id="UP000289152">
    <property type="component" value="Unassembled WGS sequence"/>
</dbReference>
<dbReference type="OrthoDB" id="194386at2759"/>
<keyword evidence="3" id="KW-1185">Reference proteome</keyword>
<evidence type="ECO:0000256" key="1">
    <source>
        <dbReference type="SAM" id="MobiDB-lite"/>
    </source>
</evidence>
<dbReference type="GO" id="GO:0005634">
    <property type="term" value="C:nucleus"/>
    <property type="evidence" value="ECO:0007669"/>
    <property type="project" value="TreeGrafter"/>
</dbReference>
<dbReference type="GO" id="GO:0008757">
    <property type="term" value="F:S-adenosylmethionine-dependent methyltransferase activity"/>
    <property type="evidence" value="ECO:0007669"/>
    <property type="project" value="UniProtKB-ARBA"/>
</dbReference>
<evidence type="ECO:0000313" key="3">
    <source>
        <dbReference type="Proteomes" id="UP000289152"/>
    </source>
</evidence>
<feature type="compositionally biased region" description="Acidic residues" evidence="1">
    <location>
        <begin position="587"/>
        <end position="609"/>
    </location>
</feature>
<feature type="compositionally biased region" description="Polar residues" evidence="1">
    <location>
        <begin position="48"/>
        <end position="58"/>
    </location>
</feature>
<dbReference type="EMBL" id="SDIL01000037">
    <property type="protein sequence ID" value="RXK39041.1"/>
    <property type="molecule type" value="Genomic_DNA"/>
</dbReference>
<dbReference type="PANTHER" id="PTHR14614">
    <property type="entry name" value="HEPATOCELLULAR CARCINOMA-ASSOCIATED ANTIGEN"/>
    <property type="match status" value="1"/>
</dbReference>